<dbReference type="PANTHER" id="PTHR33085:SF119">
    <property type="entry name" value="DUF1618 DOMAIN-CONTAINING PROTEIN"/>
    <property type="match status" value="1"/>
</dbReference>
<dbReference type="InterPro" id="IPR012871">
    <property type="entry name" value="DUF1668_ORYSA"/>
</dbReference>
<evidence type="ECO:0000256" key="1">
    <source>
        <dbReference type="SAM" id="MobiDB-lite"/>
    </source>
</evidence>
<comment type="caution">
    <text evidence="2">The sequence shown here is derived from an EMBL/GenBank/DDBJ whole genome shotgun (WGS) entry which is preliminary data.</text>
</comment>
<evidence type="ECO:0000313" key="3">
    <source>
        <dbReference type="Proteomes" id="UP001231189"/>
    </source>
</evidence>
<keyword evidence="3" id="KW-1185">Reference proteome</keyword>
<reference evidence="2" key="1">
    <citation type="submission" date="2023-07" db="EMBL/GenBank/DDBJ databases">
        <title>A chromosome-level genome assembly of Lolium multiflorum.</title>
        <authorList>
            <person name="Chen Y."/>
            <person name="Copetti D."/>
            <person name="Kolliker R."/>
            <person name="Studer B."/>
        </authorList>
    </citation>
    <scope>NUCLEOTIDE SEQUENCE</scope>
    <source>
        <strain evidence="2">02402/16</strain>
        <tissue evidence="2">Leaf</tissue>
    </source>
</reference>
<dbReference type="PANTHER" id="PTHR33085">
    <property type="entry name" value="OS12G0113100 PROTEIN-RELATED"/>
    <property type="match status" value="1"/>
</dbReference>
<evidence type="ECO:0000313" key="2">
    <source>
        <dbReference type="EMBL" id="KAK1602506.1"/>
    </source>
</evidence>
<accession>A0AAD8QGY0</accession>
<dbReference type="EMBL" id="JAUUTY010000241">
    <property type="protein sequence ID" value="KAK1602506.1"/>
    <property type="molecule type" value="Genomic_DNA"/>
</dbReference>
<dbReference type="Proteomes" id="UP001231189">
    <property type="component" value="Unassembled WGS sequence"/>
</dbReference>
<gene>
    <name evidence="2" type="ORF">QYE76_018695</name>
</gene>
<organism evidence="2 3">
    <name type="scientific">Lolium multiflorum</name>
    <name type="common">Italian ryegrass</name>
    <name type="synonym">Lolium perenne subsp. multiflorum</name>
    <dbReference type="NCBI Taxonomy" id="4521"/>
    <lineage>
        <taxon>Eukaryota</taxon>
        <taxon>Viridiplantae</taxon>
        <taxon>Streptophyta</taxon>
        <taxon>Embryophyta</taxon>
        <taxon>Tracheophyta</taxon>
        <taxon>Spermatophyta</taxon>
        <taxon>Magnoliopsida</taxon>
        <taxon>Liliopsida</taxon>
        <taxon>Poales</taxon>
        <taxon>Poaceae</taxon>
        <taxon>BOP clade</taxon>
        <taxon>Pooideae</taxon>
        <taxon>Poodae</taxon>
        <taxon>Poeae</taxon>
        <taxon>Poeae Chloroplast Group 2 (Poeae type)</taxon>
        <taxon>Loliodinae</taxon>
        <taxon>Loliinae</taxon>
        <taxon>Lolium</taxon>
    </lineage>
</organism>
<protein>
    <submittedName>
        <fullName evidence="2">Uncharacterized protein</fullName>
    </submittedName>
</protein>
<feature type="region of interest" description="Disordered" evidence="1">
    <location>
        <begin position="1"/>
        <end position="32"/>
    </location>
</feature>
<dbReference type="AlphaFoldDB" id="A0AAD8QGY0"/>
<dbReference type="Pfam" id="PF07893">
    <property type="entry name" value="DUF1668"/>
    <property type="match status" value="1"/>
</dbReference>
<sequence length="450" mass="50275">MEVVLPPARDGHGGGPRGVWRRSARARPPAGRSCCSGRLGVMRDGEEAVLVSLEEKSAMARMRRWLRPCMVQIPTMADTPDDEVLSSSDRSVTQKQAPACTEEKWAHLSHSQWENEFRPVHMPPGSESSLSEESALGMQTLALPDPIVSFALSPTNLPTEGALHLFALLRSRGSEGRIVTADLAGESVLFDADERLFLNLPRLNEPKGWKPACLSIALPGTVENSLYVMDMRHSPSCFEVLEFGPRRGGPEVRDMHTGWRWRFLPPPPFALRPVYETSYVTSYTSMVNANGCSTICISSSGNGIGTYCFDTSRHLEEWRHVGAWKLPFDGRAQYVSEFNLWFGFFDPKHLCAVDLSAMQQDQQQPTLLYCFQDLNPPVKENWAPMSLQLVNLGAGKFCVSKSFDAAETIGQQFAVLSGIEIVRGYDQRLHMVKHKRTCYTFSRDIINCVF</sequence>
<name>A0AAD8QGY0_LOLMU</name>
<proteinExistence type="predicted"/>